<name>A0ABS5V4T4_9GAMM</name>
<protein>
    <submittedName>
        <fullName evidence="1">Chitosanase</fullName>
    </submittedName>
</protein>
<dbReference type="Pfam" id="PF01374">
    <property type="entry name" value="Glyco_hydro_46"/>
    <property type="match status" value="1"/>
</dbReference>
<dbReference type="SUPFAM" id="SSF53955">
    <property type="entry name" value="Lysozyme-like"/>
    <property type="match status" value="1"/>
</dbReference>
<keyword evidence="2" id="KW-1185">Reference proteome</keyword>
<comment type="caution">
    <text evidence="1">The sequence shown here is derived from an EMBL/GenBank/DDBJ whole genome shotgun (WGS) entry which is preliminary data.</text>
</comment>
<dbReference type="EMBL" id="JAHEPS010000005">
    <property type="protein sequence ID" value="MBT1445477.1"/>
    <property type="molecule type" value="Genomic_DNA"/>
</dbReference>
<evidence type="ECO:0000313" key="2">
    <source>
        <dbReference type="Proteomes" id="UP001195903"/>
    </source>
</evidence>
<reference evidence="1 2" key="1">
    <citation type="submission" date="2021-05" db="EMBL/GenBank/DDBJ databases">
        <title>Shewanella sp. JM162201.</title>
        <authorList>
            <person name="Xu S."/>
            <person name="Li A."/>
        </authorList>
    </citation>
    <scope>NUCLEOTIDE SEQUENCE [LARGE SCALE GENOMIC DNA]</scope>
    <source>
        <strain evidence="1 2">JM162201</strain>
    </source>
</reference>
<evidence type="ECO:0000313" key="1">
    <source>
        <dbReference type="EMBL" id="MBT1445477.1"/>
    </source>
</evidence>
<dbReference type="InterPro" id="IPR000400">
    <property type="entry name" value="Glyco_hydro_46"/>
</dbReference>
<dbReference type="RefSeq" id="WP_214507680.1">
    <property type="nucleotide sequence ID" value="NZ_JAHEPS010000005.1"/>
</dbReference>
<dbReference type="Gene3D" id="1.20.141.10">
    <property type="entry name" value="Chitosanase, subunit A, domain 1"/>
    <property type="match status" value="1"/>
</dbReference>
<sequence>MDIPKDFIIRIINQFETGSPEGAYDKLVIQDDGINGTYQITYGRSQTTEQGNLRYLLEMYVEAQGAYSTDLLPFLDRIGQESLVAENEFHELLVRAAKDDPVMRQVQDKFFDAFYWEPAIEWCEEYGLKTALAGLVVYDSQVHSGGVPLFLRKRFSERPPSKGGDEKRWLAAYVDARHQWLRYHKRTQLRECVSRTECFRQEMERGNWDLQLRPVMVKGVAIE</sequence>
<proteinExistence type="predicted"/>
<dbReference type="InterPro" id="IPR023346">
    <property type="entry name" value="Lysozyme-like_dom_sf"/>
</dbReference>
<dbReference type="Proteomes" id="UP001195903">
    <property type="component" value="Unassembled WGS sequence"/>
</dbReference>
<accession>A0ABS5V4T4</accession>
<organism evidence="1 2">
    <name type="scientific">Shewanella jiangmenensis</name>
    <dbReference type="NCBI Taxonomy" id="2837387"/>
    <lineage>
        <taxon>Bacteria</taxon>
        <taxon>Pseudomonadati</taxon>
        <taxon>Pseudomonadota</taxon>
        <taxon>Gammaproteobacteria</taxon>
        <taxon>Alteromonadales</taxon>
        <taxon>Shewanellaceae</taxon>
        <taxon>Shewanella</taxon>
    </lineage>
</organism>
<gene>
    <name evidence="1" type="ORF">KJI95_13215</name>
</gene>